<dbReference type="NCBIfam" id="TIGR03160">
    <property type="entry name" value="cobT_DBIPRT"/>
    <property type="match status" value="1"/>
</dbReference>
<dbReference type="InterPro" id="IPR003200">
    <property type="entry name" value="Nict_dMeBzImd_PRibTrfase"/>
</dbReference>
<protein>
    <recommendedName>
        <fullName evidence="4 10">Nicotinate-nucleotide--dimethylbenzimidazole phosphoribosyltransferase</fullName>
        <shortName evidence="10">NN:DBI PRT</shortName>
        <ecNumber evidence="3 10">2.4.2.21</ecNumber>
    </recommendedName>
    <alternativeName>
        <fullName evidence="8 10">N(1)-alpha-phosphoribosyltransferase</fullName>
    </alternativeName>
</protein>
<dbReference type="Gene3D" id="1.10.1610.10">
    <property type="match status" value="1"/>
</dbReference>
<name>A0A7W6RC85_9PROT</name>
<comment type="catalytic activity">
    <reaction evidence="9 10">
        <text>5,6-dimethylbenzimidazole + nicotinate beta-D-ribonucleotide = alpha-ribazole 5'-phosphate + nicotinate + H(+)</text>
        <dbReference type="Rhea" id="RHEA:11196"/>
        <dbReference type="ChEBI" id="CHEBI:15378"/>
        <dbReference type="ChEBI" id="CHEBI:15890"/>
        <dbReference type="ChEBI" id="CHEBI:32544"/>
        <dbReference type="ChEBI" id="CHEBI:57502"/>
        <dbReference type="ChEBI" id="CHEBI:57918"/>
        <dbReference type="EC" id="2.4.2.21"/>
    </reaction>
</comment>
<evidence type="ECO:0000256" key="5">
    <source>
        <dbReference type="ARBA" id="ARBA00022573"/>
    </source>
</evidence>
<dbReference type="CDD" id="cd02439">
    <property type="entry name" value="DMB-PRT_CobT"/>
    <property type="match status" value="1"/>
</dbReference>
<dbReference type="PANTHER" id="PTHR43463:SF1">
    <property type="entry name" value="NICOTINATE-NUCLEOTIDE--DIMETHYLBENZIMIDAZOLE PHOSPHORIBOSYLTRANSFERASE"/>
    <property type="match status" value="1"/>
</dbReference>
<dbReference type="EC" id="2.4.2.21" evidence="3 10"/>
<evidence type="ECO:0000256" key="8">
    <source>
        <dbReference type="ARBA" id="ARBA00030686"/>
    </source>
</evidence>
<dbReference type="AlphaFoldDB" id="A0A7W6RC85"/>
<evidence type="ECO:0000256" key="9">
    <source>
        <dbReference type="ARBA" id="ARBA00047340"/>
    </source>
</evidence>
<evidence type="ECO:0000256" key="1">
    <source>
        <dbReference type="ARBA" id="ARBA00005049"/>
    </source>
</evidence>
<dbReference type="Proteomes" id="UP000554286">
    <property type="component" value="Unassembled WGS sequence"/>
</dbReference>
<dbReference type="PANTHER" id="PTHR43463">
    <property type="entry name" value="NICOTINATE-NUCLEOTIDE--DIMETHYLBENZIMIDAZOLE PHOSPHORIBOSYLTRANSFERASE"/>
    <property type="match status" value="1"/>
</dbReference>
<feature type="compositionally biased region" description="Basic and acidic residues" evidence="11">
    <location>
        <begin position="36"/>
        <end position="48"/>
    </location>
</feature>
<dbReference type="Gene3D" id="3.40.50.10210">
    <property type="match status" value="1"/>
</dbReference>
<reference evidence="12 13" key="1">
    <citation type="submission" date="2020-08" db="EMBL/GenBank/DDBJ databases">
        <title>Genome sequencing of Purple Non-Sulfur Bacteria from various extreme environments.</title>
        <authorList>
            <person name="Mayer M."/>
        </authorList>
    </citation>
    <scope>NUCLEOTIDE SEQUENCE [LARGE SCALE GENOMIC DNA]</scope>
    <source>
        <strain evidence="12 13">JA131</strain>
    </source>
</reference>
<evidence type="ECO:0000256" key="7">
    <source>
        <dbReference type="ARBA" id="ARBA00022679"/>
    </source>
</evidence>
<evidence type="ECO:0000256" key="6">
    <source>
        <dbReference type="ARBA" id="ARBA00022676"/>
    </source>
</evidence>
<evidence type="ECO:0000313" key="12">
    <source>
        <dbReference type="EMBL" id="MBB4265243.1"/>
    </source>
</evidence>
<dbReference type="SUPFAM" id="SSF52733">
    <property type="entry name" value="Nicotinate mononucleotide:5,6-dimethylbenzimidazole phosphoribosyltransferase (CobT)"/>
    <property type="match status" value="1"/>
</dbReference>
<dbReference type="UniPathway" id="UPA00061">
    <property type="reaction ID" value="UER00516"/>
</dbReference>
<dbReference type="InterPro" id="IPR017846">
    <property type="entry name" value="Nict_dMeBzImd_PRibTrfase_bact"/>
</dbReference>
<evidence type="ECO:0000256" key="4">
    <source>
        <dbReference type="ARBA" id="ARBA00015486"/>
    </source>
</evidence>
<evidence type="ECO:0000256" key="2">
    <source>
        <dbReference type="ARBA" id="ARBA00007110"/>
    </source>
</evidence>
<comment type="pathway">
    <text evidence="1 10">Nucleoside biosynthesis; alpha-ribazole biosynthesis; alpha-ribazole from 5,6-dimethylbenzimidazole: step 1/2.</text>
</comment>
<keyword evidence="7 10" id="KW-0808">Transferase</keyword>
<feature type="active site" description="Proton acceptor" evidence="10">
    <location>
        <position position="319"/>
    </location>
</feature>
<dbReference type="GO" id="GO:0009236">
    <property type="term" value="P:cobalamin biosynthetic process"/>
    <property type="evidence" value="ECO:0007669"/>
    <property type="project" value="UniProtKB-UniRule"/>
</dbReference>
<gene>
    <name evidence="10" type="primary">cobT</name>
    <name evidence="12" type="ORF">GGD89_000858</name>
</gene>
<dbReference type="EMBL" id="JACIGK010000004">
    <property type="protein sequence ID" value="MBB4265243.1"/>
    <property type="molecule type" value="Genomic_DNA"/>
</dbReference>
<dbReference type="InterPro" id="IPR036087">
    <property type="entry name" value="Nict_dMeBzImd_PRibTrfase_sf"/>
</dbReference>
<dbReference type="RefSeq" id="WP_184042860.1">
    <property type="nucleotide sequence ID" value="NZ_JACIGK010000004.1"/>
</dbReference>
<dbReference type="NCBIfam" id="NF000996">
    <property type="entry name" value="PRK00105.1"/>
    <property type="match status" value="1"/>
</dbReference>
<dbReference type="HAMAP" id="MF_00230">
    <property type="entry name" value="CobT"/>
    <property type="match status" value="1"/>
</dbReference>
<comment type="caution">
    <text evidence="12">The sequence shown here is derived from an EMBL/GenBank/DDBJ whole genome shotgun (WGS) entry which is preliminary data.</text>
</comment>
<dbReference type="Pfam" id="PF02277">
    <property type="entry name" value="DBI_PRT"/>
    <property type="match status" value="1"/>
</dbReference>
<proteinExistence type="inferred from homology"/>
<evidence type="ECO:0000256" key="11">
    <source>
        <dbReference type="SAM" id="MobiDB-lite"/>
    </source>
</evidence>
<keyword evidence="5 10" id="KW-0169">Cobalamin biosynthesis</keyword>
<dbReference type="InterPro" id="IPR023195">
    <property type="entry name" value="Nict_dMeBzImd_PRibTrfase_N"/>
</dbReference>
<accession>A0A7W6RC85</accession>
<sequence>MSVSAAASPARSGPLPPAASLDEIRALVRGAPGPDTDARARTEAREPTLTKPAGSLGRLEELACWLATWQGRHPPALDRIRCVVFAGNHGVATRGVSVYPPEVTHQMVANFQAGGAAVNQLCRANGADLAVIPLDLDRPTAPFDEAPAMTEAEVLEALNAGLTLDLSGVDALIVGEMGIGNTTAAAALSQALFGGTAVDWVGRGTGLDDNGLARKRAVVSAAIARHGDALRDPLEALRRVGGRELAAMAGGALAARHARVPVFMDGFICSAALAVWQAMDSHGLDHCLAAHVSMEPGHQRLLAALGKRPLMTLDMRLGEGSGALTCLGLLRSAVACHVGMATFAEAGVTDKDPA</sequence>
<keyword evidence="13" id="KW-1185">Reference proteome</keyword>
<keyword evidence="6 10" id="KW-0328">Glycosyltransferase</keyword>
<comment type="similarity">
    <text evidence="2 10">Belongs to the CobT family.</text>
</comment>
<evidence type="ECO:0000256" key="10">
    <source>
        <dbReference type="HAMAP-Rule" id="MF_00230"/>
    </source>
</evidence>
<evidence type="ECO:0000256" key="3">
    <source>
        <dbReference type="ARBA" id="ARBA00011991"/>
    </source>
</evidence>
<evidence type="ECO:0000313" key="13">
    <source>
        <dbReference type="Proteomes" id="UP000554286"/>
    </source>
</evidence>
<comment type="function">
    <text evidence="10">Catalyzes the synthesis of alpha-ribazole-5'-phosphate from nicotinate mononucleotide (NAMN) and 5,6-dimethylbenzimidazole (DMB).</text>
</comment>
<dbReference type="GO" id="GO:0008939">
    <property type="term" value="F:nicotinate-nucleotide-dimethylbenzimidazole phosphoribosyltransferase activity"/>
    <property type="evidence" value="ECO:0007669"/>
    <property type="project" value="UniProtKB-UniRule"/>
</dbReference>
<organism evidence="12 13">
    <name type="scientific">Roseospira visakhapatnamensis</name>
    <dbReference type="NCBI Taxonomy" id="390880"/>
    <lineage>
        <taxon>Bacteria</taxon>
        <taxon>Pseudomonadati</taxon>
        <taxon>Pseudomonadota</taxon>
        <taxon>Alphaproteobacteria</taxon>
        <taxon>Rhodospirillales</taxon>
        <taxon>Rhodospirillaceae</taxon>
        <taxon>Roseospira</taxon>
    </lineage>
</organism>
<feature type="region of interest" description="Disordered" evidence="11">
    <location>
        <begin position="29"/>
        <end position="53"/>
    </location>
</feature>